<dbReference type="KEGG" id="hro:HELRODRAFT_173861"/>
<dbReference type="InParanoid" id="T1F7B6"/>
<name>T1F7B6_HELRO</name>
<dbReference type="EMBL" id="KB096676">
    <property type="protein sequence ID" value="ESO03014.1"/>
    <property type="molecule type" value="Genomic_DNA"/>
</dbReference>
<accession>T1F7B6</accession>
<feature type="domain" description="Rho GTPase-activating protein 35-like FF" evidence="2">
    <location>
        <begin position="440"/>
        <end position="491"/>
    </location>
</feature>
<dbReference type="OMA" id="TTHINCA"/>
<dbReference type="PANTHER" id="PTHR46005:SF4">
    <property type="entry name" value="RHO GTPASE-ACTIVATING PROTEIN 190"/>
    <property type="match status" value="1"/>
</dbReference>
<organism evidence="4 5">
    <name type="scientific">Helobdella robusta</name>
    <name type="common">Californian leech</name>
    <dbReference type="NCBI Taxonomy" id="6412"/>
    <lineage>
        <taxon>Eukaryota</taxon>
        <taxon>Metazoa</taxon>
        <taxon>Spiralia</taxon>
        <taxon>Lophotrochozoa</taxon>
        <taxon>Annelida</taxon>
        <taxon>Clitellata</taxon>
        <taxon>Hirudinea</taxon>
        <taxon>Rhynchobdellida</taxon>
        <taxon>Glossiphoniidae</taxon>
        <taxon>Helobdella</taxon>
    </lineage>
</organism>
<sequence length="805" mass="93090">MSHTITKSMSKKVDKIYNISVVGLSGTEKEKGSLGVGKSCLINRFVRPLADDYYTDHISVLSESDFAGRVVNNDHFLYWGSTRKVDDGAEYVFRIVEQTEFVDDSSFQPFKIGKTDPYYKRCAACKLQSAEKLAYICKNQLGLEHEFDEHLMPDGRFNVDGFICVFDVSTTSNRPIEVQLDHMHCILTQLIRTKKPITIATTKNDQAYKPFAAEVEKLVLKKDLKERGIIPIVETSAHENVNVEAAFMSLVHLIEKTPKNRSKVPSYADAHRVVMETKEITENAFMSLIKSHVGTDYKALWIPIHQQLQSNADFLSYIQLFGTDQAGRVFRKYLITVKEEYIKMKQKKYLERLECVLKEVLPNFDAVADKSWYSMLLWLKKHDKFMSHFVVLPDNMQWMDSALLDRNDGRIPLDLLETHQAELVYRNYVNHLRVEKRKIEYKREFRQMLEENKHMRPGQSLQEVSIYFVGRECFSSLSDKDKLDIFDDYQKVLKDRAKLDFQELLHENAELFTRYENCQISNDDVKDINNKLQQEYRYKHLSYLEEDRRSLILNHLGFIQRASKERCMFRESCSDHQIETILNDKLYDCIEVMMNGGGADHLSNNCNLHFAIVGQYELALEFYQDIHALLENDQLRIDDDLLTIEFHIINQNFNFCCNIKNNVDQLVQLDVQPNFKFHGFFLVCSSPSSLDSFRISLPHFIKRTNAATLPVPASSTATPLTTTTTHINCAEPADTDTPIVLVLGHDPLITEQELNHLRDGGVTLSKRIETNGEIVLVCVIVRKGQPGILPRNEHWALLQIRVERL</sequence>
<dbReference type="Gene3D" id="1.10.10.440">
    <property type="entry name" value="FF domain"/>
    <property type="match status" value="3"/>
</dbReference>
<feature type="domain" description="Rho GTPase-activating protein FF" evidence="1">
    <location>
        <begin position="269"/>
        <end position="349"/>
    </location>
</feature>
<dbReference type="PANTHER" id="PTHR46005">
    <property type="entry name" value="RHO GTPASE-ACTIVATING PROTEIN 190"/>
    <property type="match status" value="1"/>
</dbReference>
<keyword evidence="5" id="KW-1185">Reference proteome</keyword>
<dbReference type="Pfam" id="PF23083">
    <property type="entry name" value="FF_RHG35_4th"/>
    <property type="match status" value="1"/>
</dbReference>
<dbReference type="CTD" id="20204715"/>
<dbReference type="InterPro" id="IPR051978">
    <property type="entry name" value="Rho-GAP_domain"/>
</dbReference>
<dbReference type="HOGENOM" id="CLU_004268_1_0_1"/>
<dbReference type="InterPro" id="IPR057284">
    <property type="entry name" value="FF_RHG35_4th"/>
</dbReference>
<dbReference type="GeneID" id="20204715"/>
<evidence type="ECO:0000313" key="4">
    <source>
        <dbReference type="EnsemblMetazoa" id="HelroP173861"/>
    </source>
</evidence>
<dbReference type="InterPro" id="IPR032835">
    <property type="entry name" value="RhoGAP-FF1"/>
</dbReference>
<dbReference type="SUPFAM" id="SSF81698">
    <property type="entry name" value="FF domain"/>
    <property type="match status" value="1"/>
</dbReference>
<evidence type="ECO:0000259" key="2">
    <source>
        <dbReference type="Pfam" id="PF23083"/>
    </source>
</evidence>
<dbReference type="Gene3D" id="3.40.50.300">
    <property type="entry name" value="P-loop containing nucleotide triphosphate hydrolases"/>
    <property type="match status" value="1"/>
</dbReference>
<protein>
    <submittedName>
        <fullName evidence="3 4">Uncharacterized protein</fullName>
    </submittedName>
</protein>
<dbReference type="Proteomes" id="UP000015101">
    <property type="component" value="Unassembled WGS sequence"/>
</dbReference>
<dbReference type="EnsemblMetazoa" id="HelroT173861">
    <property type="protein sequence ID" value="HelroP173861"/>
    <property type="gene ID" value="HelroG173861"/>
</dbReference>
<dbReference type="SUPFAM" id="SSF52540">
    <property type="entry name" value="P-loop containing nucleoside triphosphate hydrolases"/>
    <property type="match status" value="1"/>
</dbReference>
<gene>
    <name evidence="4" type="primary">20204715</name>
    <name evidence="3" type="ORF">HELRODRAFT_173861</name>
</gene>
<dbReference type="eggNOG" id="KOG4271">
    <property type="taxonomic scope" value="Eukaryota"/>
</dbReference>
<dbReference type="InterPro" id="IPR036517">
    <property type="entry name" value="FF_domain_sf"/>
</dbReference>
<dbReference type="RefSeq" id="XP_009018707.1">
    <property type="nucleotide sequence ID" value="XM_009020459.1"/>
</dbReference>
<evidence type="ECO:0000313" key="3">
    <source>
        <dbReference type="EMBL" id="ESO03014.1"/>
    </source>
</evidence>
<proteinExistence type="predicted"/>
<dbReference type="OrthoDB" id="9994905at2759"/>
<dbReference type="InterPro" id="IPR027417">
    <property type="entry name" value="P-loop_NTPase"/>
</dbReference>
<reference evidence="3 5" key="2">
    <citation type="journal article" date="2013" name="Nature">
        <title>Insights into bilaterian evolution from three spiralian genomes.</title>
        <authorList>
            <person name="Simakov O."/>
            <person name="Marletaz F."/>
            <person name="Cho S.J."/>
            <person name="Edsinger-Gonzales E."/>
            <person name="Havlak P."/>
            <person name="Hellsten U."/>
            <person name="Kuo D.H."/>
            <person name="Larsson T."/>
            <person name="Lv J."/>
            <person name="Arendt D."/>
            <person name="Savage R."/>
            <person name="Osoegawa K."/>
            <person name="de Jong P."/>
            <person name="Grimwood J."/>
            <person name="Chapman J.A."/>
            <person name="Shapiro H."/>
            <person name="Aerts A."/>
            <person name="Otillar R.P."/>
            <person name="Terry A.Y."/>
            <person name="Boore J.L."/>
            <person name="Grigoriev I.V."/>
            <person name="Lindberg D.R."/>
            <person name="Seaver E.C."/>
            <person name="Weisblat D.A."/>
            <person name="Putnam N.H."/>
            <person name="Rokhsar D.S."/>
        </authorList>
    </citation>
    <scope>NUCLEOTIDE SEQUENCE</scope>
</reference>
<dbReference type="STRING" id="6412.T1F7B6"/>
<evidence type="ECO:0000313" key="5">
    <source>
        <dbReference type="Proteomes" id="UP000015101"/>
    </source>
</evidence>
<reference evidence="5" key="1">
    <citation type="submission" date="2012-12" db="EMBL/GenBank/DDBJ databases">
        <authorList>
            <person name="Hellsten U."/>
            <person name="Grimwood J."/>
            <person name="Chapman J.A."/>
            <person name="Shapiro H."/>
            <person name="Aerts A."/>
            <person name="Otillar R.P."/>
            <person name="Terry A.Y."/>
            <person name="Boore J.L."/>
            <person name="Simakov O."/>
            <person name="Marletaz F."/>
            <person name="Cho S.-J."/>
            <person name="Edsinger-Gonzales E."/>
            <person name="Havlak P."/>
            <person name="Kuo D.-H."/>
            <person name="Larsson T."/>
            <person name="Lv J."/>
            <person name="Arendt D."/>
            <person name="Savage R."/>
            <person name="Osoegawa K."/>
            <person name="de Jong P."/>
            <person name="Lindberg D.R."/>
            <person name="Seaver E.C."/>
            <person name="Weisblat D.A."/>
            <person name="Putnam N.H."/>
            <person name="Grigoriev I.V."/>
            <person name="Rokhsar D.S."/>
        </authorList>
    </citation>
    <scope>NUCLEOTIDE SEQUENCE</scope>
</reference>
<evidence type="ECO:0000259" key="1">
    <source>
        <dbReference type="Pfam" id="PF16512"/>
    </source>
</evidence>
<reference evidence="4" key="3">
    <citation type="submission" date="2015-06" db="UniProtKB">
        <authorList>
            <consortium name="EnsemblMetazoa"/>
        </authorList>
    </citation>
    <scope>IDENTIFICATION</scope>
</reference>
<dbReference type="Pfam" id="PF16512">
    <property type="entry name" value="RhoGAP-FF1"/>
    <property type="match status" value="1"/>
</dbReference>
<dbReference type="AlphaFoldDB" id="T1F7B6"/>
<dbReference type="PRINTS" id="PR00449">
    <property type="entry name" value="RASTRNSFRMNG"/>
</dbReference>
<dbReference type="EMBL" id="AMQM01004752">
    <property type="status" value="NOT_ANNOTATED_CDS"/>
    <property type="molecule type" value="Genomic_DNA"/>
</dbReference>